<keyword evidence="1" id="KW-0812">Transmembrane</keyword>
<feature type="transmembrane region" description="Helical" evidence="1">
    <location>
        <begin position="130"/>
        <end position="152"/>
    </location>
</feature>
<evidence type="ECO:0000259" key="2">
    <source>
        <dbReference type="Pfam" id="PF04892"/>
    </source>
</evidence>
<gene>
    <name evidence="3" type="ORF">HNR30_003773</name>
</gene>
<dbReference type="PANTHER" id="PTHR36834">
    <property type="entry name" value="MEMBRANE PROTEIN-RELATED"/>
    <property type="match status" value="1"/>
</dbReference>
<dbReference type="RefSeq" id="WP_181611200.1">
    <property type="nucleotide sequence ID" value="NZ_BAABAM010000003.1"/>
</dbReference>
<keyword evidence="1" id="KW-1133">Transmembrane helix</keyword>
<evidence type="ECO:0000313" key="4">
    <source>
        <dbReference type="Proteomes" id="UP000530928"/>
    </source>
</evidence>
<feature type="transmembrane region" description="Helical" evidence="1">
    <location>
        <begin position="164"/>
        <end position="185"/>
    </location>
</feature>
<feature type="transmembrane region" description="Helical" evidence="1">
    <location>
        <begin position="100"/>
        <end position="118"/>
    </location>
</feature>
<dbReference type="InterPro" id="IPR053150">
    <property type="entry name" value="Teicoplanin_resist-assoc"/>
</dbReference>
<dbReference type="Proteomes" id="UP000530928">
    <property type="component" value="Unassembled WGS sequence"/>
</dbReference>
<feature type="transmembrane region" description="Helical" evidence="1">
    <location>
        <begin position="285"/>
        <end position="302"/>
    </location>
</feature>
<reference evidence="3 4" key="1">
    <citation type="submission" date="2020-07" db="EMBL/GenBank/DDBJ databases">
        <title>Genomic Encyclopedia of Type Strains, Phase IV (KMG-IV): sequencing the most valuable type-strain genomes for metagenomic binning, comparative biology and taxonomic classification.</title>
        <authorList>
            <person name="Goeker M."/>
        </authorList>
    </citation>
    <scope>NUCLEOTIDE SEQUENCE [LARGE SCALE GENOMIC DNA]</scope>
    <source>
        <strain evidence="3 4">DSM 45533</strain>
    </source>
</reference>
<accession>A0A7W0HQX7</accession>
<evidence type="ECO:0000313" key="3">
    <source>
        <dbReference type="EMBL" id="MBA2892419.1"/>
    </source>
</evidence>
<sequence length="343" mass="37396">MYETNLAIALIMAPFFIVLGALPFVSRQYARFGRVGLWSGLVAAALVLYACAVVAFTLFPLPEIDDPAQFCRAHAALAHPQLRPLASLDDIVYGADREQAFLQVFFNFVLFAPLGFFLKYRYGRGLTHSVVVGLALSLTVEFTQLTGNWGLYPCPYRLFDVDDLITNTAGTAIGWLLAVPLMKVLPSAWPRPRADLRPPGLVRRGLGDLLDFAVWWLAAAAASIVLAVFEIDSELAGDAMLYFIGFMCLLGLPLMRRDRSGPGRASLHLALAETGRAGPASRMRVFVRFLVFPLPFVVLFALEEPLWIGGLAVAHLIVALTGRSIAGRLSGTSTVTRAVVMGR</sequence>
<dbReference type="EMBL" id="JACDUR010000004">
    <property type="protein sequence ID" value="MBA2892419.1"/>
    <property type="molecule type" value="Genomic_DNA"/>
</dbReference>
<proteinExistence type="predicted"/>
<feature type="transmembrane region" description="Helical" evidence="1">
    <location>
        <begin position="6"/>
        <end position="25"/>
    </location>
</feature>
<organism evidence="3 4">
    <name type="scientific">Nonomuraea soli</name>
    <dbReference type="NCBI Taxonomy" id="1032476"/>
    <lineage>
        <taxon>Bacteria</taxon>
        <taxon>Bacillati</taxon>
        <taxon>Actinomycetota</taxon>
        <taxon>Actinomycetes</taxon>
        <taxon>Streptosporangiales</taxon>
        <taxon>Streptosporangiaceae</taxon>
        <taxon>Nonomuraea</taxon>
    </lineage>
</organism>
<feature type="transmembrane region" description="Helical" evidence="1">
    <location>
        <begin position="206"/>
        <end position="229"/>
    </location>
</feature>
<keyword evidence="4" id="KW-1185">Reference proteome</keyword>
<name>A0A7W0HQX7_9ACTN</name>
<dbReference type="AlphaFoldDB" id="A0A7W0HQX7"/>
<dbReference type="PANTHER" id="PTHR36834:SF1">
    <property type="entry name" value="INTEGRAL MEMBRANE PROTEIN"/>
    <property type="match status" value="1"/>
</dbReference>
<feature type="domain" description="VanZ-like" evidence="2">
    <location>
        <begin position="47"/>
        <end position="179"/>
    </location>
</feature>
<protein>
    <submittedName>
        <fullName evidence="3">Glycopeptide antibiotics resistance protein</fullName>
    </submittedName>
</protein>
<evidence type="ECO:0000256" key="1">
    <source>
        <dbReference type="SAM" id="Phobius"/>
    </source>
</evidence>
<dbReference type="InterPro" id="IPR006976">
    <property type="entry name" value="VanZ-like"/>
</dbReference>
<feature type="transmembrane region" description="Helical" evidence="1">
    <location>
        <begin position="37"/>
        <end position="59"/>
    </location>
</feature>
<feature type="transmembrane region" description="Helical" evidence="1">
    <location>
        <begin position="235"/>
        <end position="255"/>
    </location>
</feature>
<dbReference type="Pfam" id="PF04892">
    <property type="entry name" value="VanZ"/>
    <property type="match status" value="1"/>
</dbReference>
<feature type="transmembrane region" description="Helical" evidence="1">
    <location>
        <begin position="308"/>
        <end position="326"/>
    </location>
</feature>
<keyword evidence="1" id="KW-0472">Membrane</keyword>
<comment type="caution">
    <text evidence="3">The sequence shown here is derived from an EMBL/GenBank/DDBJ whole genome shotgun (WGS) entry which is preliminary data.</text>
</comment>